<evidence type="ECO:0000256" key="1">
    <source>
        <dbReference type="SAM" id="SignalP"/>
    </source>
</evidence>
<keyword evidence="1" id="KW-0732">Signal</keyword>
<dbReference type="InterPro" id="IPR014508">
    <property type="entry name" value="UCP020555_TPR-like"/>
</dbReference>
<dbReference type="PROSITE" id="PS51257">
    <property type="entry name" value="PROKAR_LIPOPROTEIN"/>
    <property type="match status" value="1"/>
</dbReference>
<evidence type="ECO:0000313" key="2">
    <source>
        <dbReference type="EMBL" id="EYU15436.1"/>
    </source>
</evidence>
<sequence>MILMKKAGLLLAAMALAGCATQPKTIYEWDKYQPTIYQYYQQDKIGFEEQLQALQQVIERAKAKDKPVPPGLHAQMGLLYSKTGRVSEAFHQFEIEKKLFPESAPFMDFLLSKNKGTMQ</sequence>
<comment type="caution">
    <text evidence="2">The sequence shown here is derived from an EMBL/GenBank/DDBJ whole genome shotgun (WGS) entry which is preliminary data.</text>
</comment>
<reference evidence="2 3" key="1">
    <citation type="submission" date="2014-03" db="EMBL/GenBank/DDBJ databases">
        <title>Draft Genome of Photorhabdus luminescens BA1, an Egyptian Isolate.</title>
        <authorList>
            <person name="Ghazal S."/>
            <person name="Hurst S.G.IV."/>
            <person name="Morris K."/>
            <person name="Thomas K."/>
            <person name="Tisa L.S."/>
        </authorList>
    </citation>
    <scope>NUCLEOTIDE SEQUENCE [LARGE SCALE GENOMIC DNA]</scope>
    <source>
        <strain evidence="2 3">BA1</strain>
    </source>
</reference>
<dbReference type="RefSeq" id="WP_036778319.1">
    <property type="nucleotide sequence ID" value="NZ_CAWLTM010000090.1"/>
</dbReference>
<name>A0A022PII5_9GAMM</name>
<dbReference type="Proteomes" id="UP000023464">
    <property type="component" value="Unassembled WGS sequence"/>
</dbReference>
<evidence type="ECO:0000313" key="3">
    <source>
        <dbReference type="Proteomes" id="UP000023464"/>
    </source>
</evidence>
<dbReference type="Pfam" id="PF16068">
    <property type="entry name" value="DUF4810"/>
    <property type="match status" value="1"/>
</dbReference>
<protein>
    <recommendedName>
        <fullName evidence="4">DUF4810 domain-containing protein</fullName>
    </recommendedName>
</protein>
<gene>
    <name evidence="2" type="ORF">BA1DRAFT_01988</name>
</gene>
<dbReference type="PIRSF" id="PIRSF020555">
    <property type="entry name" value="UCP020555"/>
    <property type="match status" value="1"/>
</dbReference>
<organism evidence="2 3">
    <name type="scientific">Photorhabdus aegyptia</name>
    <dbReference type="NCBI Taxonomy" id="2805098"/>
    <lineage>
        <taxon>Bacteria</taxon>
        <taxon>Pseudomonadati</taxon>
        <taxon>Pseudomonadota</taxon>
        <taxon>Gammaproteobacteria</taxon>
        <taxon>Enterobacterales</taxon>
        <taxon>Morganellaceae</taxon>
        <taxon>Photorhabdus</taxon>
    </lineage>
</organism>
<keyword evidence="3" id="KW-1185">Reference proteome</keyword>
<accession>A0A022PII5</accession>
<dbReference type="PATRIC" id="fig|1393736.3.peg.2018"/>
<feature type="chain" id="PRO_5001506056" description="DUF4810 domain-containing protein" evidence="1">
    <location>
        <begin position="21"/>
        <end position="119"/>
    </location>
</feature>
<dbReference type="AlphaFoldDB" id="A0A022PII5"/>
<feature type="signal peptide" evidence="1">
    <location>
        <begin position="1"/>
        <end position="20"/>
    </location>
</feature>
<proteinExistence type="predicted"/>
<dbReference type="EMBL" id="JFGV01000025">
    <property type="protein sequence ID" value="EYU15436.1"/>
    <property type="molecule type" value="Genomic_DNA"/>
</dbReference>
<evidence type="ECO:0008006" key="4">
    <source>
        <dbReference type="Google" id="ProtNLM"/>
    </source>
</evidence>